<evidence type="ECO:0000313" key="3">
    <source>
        <dbReference type="Proteomes" id="UP000420707"/>
    </source>
</evidence>
<dbReference type="RefSeq" id="WP_153086611.1">
    <property type="nucleotide sequence ID" value="NZ_VZAM01000049.1"/>
</dbReference>
<dbReference type="Proteomes" id="UP000420707">
    <property type="component" value="Unassembled WGS sequence"/>
</dbReference>
<gene>
    <name evidence="2" type="ORF">F7D90_11620</name>
</gene>
<feature type="domain" description="Glycosyl transferase family 1" evidence="1">
    <location>
        <begin position="200"/>
        <end position="355"/>
    </location>
</feature>
<dbReference type="Pfam" id="PF00534">
    <property type="entry name" value="Glycos_transf_1"/>
    <property type="match status" value="1"/>
</dbReference>
<dbReference type="EMBL" id="VZCR01000076">
    <property type="protein sequence ID" value="MQN32582.1"/>
    <property type="molecule type" value="Genomic_DNA"/>
</dbReference>
<dbReference type="PANTHER" id="PTHR12526:SF628">
    <property type="entry name" value="MANNOSYLGLUCOSYLGLYCERATE SYNTHASE"/>
    <property type="match status" value="1"/>
</dbReference>
<organism evidence="2 3">
    <name type="scientific">Segatella copri</name>
    <dbReference type="NCBI Taxonomy" id="165179"/>
    <lineage>
        <taxon>Bacteria</taxon>
        <taxon>Pseudomonadati</taxon>
        <taxon>Bacteroidota</taxon>
        <taxon>Bacteroidia</taxon>
        <taxon>Bacteroidales</taxon>
        <taxon>Prevotellaceae</taxon>
        <taxon>Segatella</taxon>
    </lineage>
</organism>
<dbReference type="AlphaFoldDB" id="A0AAW9TG63"/>
<evidence type="ECO:0000313" key="2">
    <source>
        <dbReference type="EMBL" id="MQN32582.1"/>
    </source>
</evidence>
<dbReference type="InterPro" id="IPR001296">
    <property type="entry name" value="Glyco_trans_1"/>
</dbReference>
<dbReference type="Gene3D" id="3.40.50.2000">
    <property type="entry name" value="Glycogen Phosphorylase B"/>
    <property type="match status" value="2"/>
</dbReference>
<protein>
    <submittedName>
        <fullName evidence="2">Glycosyltransferase family 4 protein</fullName>
    </submittedName>
</protein>
<name>A0AAW9TG63_9BACT</name>
<proteinExistence type="predicted"/>
<reference evidence="3" key="1">
    <citation type="submission" date="2019-09" db="EMBL/GenBank/DDBJ databases">
        <title>Distinct polysaccharide growth profiles of human intestinal Prevotella copri isolates.</title>
        <authorList>
            <person name="Fehlner-Peach H."/>
            <person name="Magnabosco C."/>
            <person name="Raghavan V."/>
            <person name="Scher J.U."/>
            <person name="Tett A."/>
            <person name="Cox L.M."/>
            <person name="Gottsegen C."/>
            <person name="Watters A."/>
            <person name="Wiltshire- Gordon J.D."/>
            <person name="Segata N."/>
            <person name="Bonneau R."/>
            <person name="Littman D.R."/>
        </authorList>
    </citation>
    <scope>NUCLEOTIDE SEQUENCE [LARGE SCALE GENOMIC DNA]</scope>
    <source>
        <strain evidence="3">iAP146</strain>
    </source>
</reference>
<accession>A0AAW9TG63</accession>
<dbReference type="GO" id="GO:0016757">
    <property type="term" value="F:glycosyltransferase activity"/>
    <property type="evidence" value="ECO:0007669"/>
    <property type="project" value="InterPro"/>
</dbReference>
<dbReference type="PANTHER" id="PTHR12526">
    <property type="entry name" value="GLYCOSYLTRANSFERASE"/>
    <property type="match status" value="1"/>
</dbReference>
<sequence>MKILFLMRFWPYFGGGETVTRLLISEFLRRGYEMYVAYWWDRSENRVYLDKDKILKFKMKVPSPSSTNDIPSSCYETVFLQLADLIDKHNIDIVINQWWPYEIFKNSLKIPLISCHHLSVMKKESNYVKKVYHHIFPRRFYAKAFEKLNGLYKVSDALVFLAHSYQCEFEKYTPSFDKEKKTFFIHNPSTYSGDTTMCTDKKKEILFVGRIYENHKKVSRLLYVWKNLLDLGYLDWKLKIIGDGPDLEKVKLLSGRLNLCNIEFLGSKDPYEDYLTASIFVLTSQVEGWPMTIVEAQHFGAVPVVMNNFSALNEMLSNHSGVIVDSSDPQKMALEIAKLIEDKKKMALYSQNAIRQSKLYEVSKICDDWDDLIKKIIRKFNENHLL</sequence>
<evidence type="ECO:0000259" key="1">
    <source>
        <dbReference type="Pfam" id="PF00534"/>
    </source>
</evidence>
<comment type="caution">
    <text evidence="2">The sequence shown here is derived from an EMBL/GenBank/DDBJ whole genome shotgun (WGS) entry which is preliminary data.</text>
</comment>
<dbReference type="SUPFAM" id="SSF53756">
    <property type="entry name" value="UDP-Glycosyltransferase/glycogen phosphorylase"/>
    <property type="match status" value="1"/>
</dbReference>